<proteinExistence type="predicted"/>
<sequence length="280" mass="29572">MVSQPHSDLEVVAANEAHKYPYYAPTDNPPEAVPSAGTDTNKIAYESAEYEQAAPQKICGLRKKTFWILLGVALVVIAAAVGGGVGGALASRSSSESSKSTNGSNSVSSSTPESTRYLSTTPPSTTPTPSPTVVISTSTIIGPSTSAVPTLYRDCPSSNDTLYSVTYGATSYQYRKLCNNAYTNINGVGTSVQGVFSTLNECIDKCASYNRANATGIRAGTDPLCNSVCWRNTFDERNDWEGGHCFGFTTSNATVGGETRFRVTNTGDICDSAALINQDF</sequence>
<dbReference type="EMBL" id="JAPEVA010000141">
    <property type="protein sequence ID" value="KAJ4398051.1"/>
    <property type="molecule type" value="Genomic_DNA"/>
</dbReference>
<accession>A0A9W8Z3I7</accession>
<protein>
    <submittedName>
        <fullName evidence="3">Uncharacterized protein</fullName>
    </submittedName>
</protein>
<name>A0A9W8Z3I7_9PLEO</name>
<feature type="transmembrane region" description="Helical" evidence="2">
    <location>
        <begin position="66"/>
        <end position="90"/>
    </location>
</feature>
<comment type="caution">
    <text evidence="3">The sequence shown here is derived from an EMBL/GenBank/DDBJ whole genome shotgun (WGS) entry which is preliminary data.</text>
</comment>
<gene>
    <name evidence="3" type="ORF">N0V91_010516</name>
</gene>
<feature type="compositionally biased region" description="Low complexity" evidence="1">
    <location>
        <begin position="89"/>
        <end position="123"/>
    </location>
</feature>
<keyword evidence="4" id="KW-1185">Reference proteome</keyword>
<keyword evidence="2" id="KW-0472">Membrane</keyword>
<evidence type="ECO:0000256" key="1">
    <source>
        <dbReference type="SAM" id="MobiDB-lite"/>
    </source>
</evidence>
<organism evidence="3 4">
    <name type="scientific">Didymella pomorum</name>
    <dbReference type="NCBI Taxonomy" id="749634"/>
    <lineage>
        <taxon>Eukaryota</taxon>
        <taxon>Fungi</taxon>
        <taxon>Dikarya</taxon>
        <taxon>Ascomycota</taxon>
        <taxon>Pezizomycotina</taxon>
        <taxon>Dothideomycetes</taxon>
        <taxon>Pleosporomycetidae</taxon>
        <taxon>Pleosporales</taxon>
        <taxon>Pleosporineae</taxon>
        <taxon>Didymellaceae</taxon>
        <taxon>Didymella</taxon>
    </lineage>
</organism>
<keyword evidence="2" id="KW-0812">Transmembrane</keyword>
<evidence type="ECO:0000313" key="3">
    <source>
        <dbReference type="EMBL" id="KAJ4398051.1"/>
    </source>
</evidence>
<dbReference type="AlphaFoldDB" id="A0A9W8Z3I7"/>
<dbReference type="Proteomes" id="UP001140510">
    <property type="component" value="Unassembled WGS sequence"/>
</dbReference>
<reference evidence="3" key="1">
    <citation type="submission" date="2022-10" db="EMBL/GenBank/DDBJ databases">
        <title>Tapping the CABI collections for fungal endophytes: first genome assemblies for Collariella, Neodidymelliopsis, Ascochyta clinopodiicola, Didymella pomorum, Didymosphaeria variabile, Neocosmospora piperis and Neocucurbitaria cava.</title>
        <authorList>
            <person name="Hill R."/>
        </authorList>
    </citation>
    <scope>NUCLEOTIDE SEQUENCE</scope>
    <source>
        <strain evidence="3">IMI 355091</strain>
    </source>
</reference>
<dbReference type="OrthoDB" id="5424430at2759"/>
<feature type="region of interest" description="Disordered" evidence="1">
    <location>
        <begin position="89"/>
        <end position="133"/>
    </location>
</feature>
<evidence type="ECO:0000313" key="4">
    <source>
        <dbReference type="Proteomes" id="UP001140510"/>
    </source>
</evidence>
<keyword evidence="2" id="KW-1133">Transmembrane helix</keyword>
<evidence type="ECO:0000256" key="2">
    <source>
        <dbReference type="SAM" id="Phobius"/>
    </source>
</evidence>